<dbReference type="GO" id="GO:0036376">
    <property type="term" value="P:sodium ion export across plasma membrane"/>
    <property type="evidence" value="ECO:0007669"/>
    <property type="project" value="InterPro"/>
</dbReference>
<evidence type="ECO:0000313" key="10">
    <source>
        <dbReference type="Proteomes" id="UP000216411"/>
    </source>
</evidence>
<evidence type="ECO:0000259" key="8">
    <source>
        <dbReference type="Pfam" id="PF13026"/>
    </source>
</evidence>
<dbReference type="Gene3D" id="3.10.450.590">
    <property type="match status" value="1"/>
</dbReference>
<feature type="transmembrane region" description="Helical" evidence="6">
    <location>
        <begin position="151"/>
        <end position="174"/>
    </location>
</feature>
<evidence type="ECO:0000256" key="7">
    <source>
        <dbReference type="SAM" id="SignalP"/>
    </source>
</evidence>
<evidence type="ECO:0000256" key="2">
    <source>
        <dbReference type="ARBA" id="ARBA00022475"/>
    </source>
</evidence>
<comment type="subcellular location">
    <subcellularLocation>
        <location evidence="1">Cell membrane</location>
    </subcellularLocation>
</comment>
<accession>A0A371JF08</accession>
<keyword evidence="4 6" id="KW-1133">Transmembrane helix</keyword>
<evidence type="ECO:0000256" key="3">
    <source>
        <dbReference type="ARBA" id="ARBA00022692"/>
    </source>
</evidence>
<feature type="domain" description="DUF3887" evidence="8">
    <location>
        <begin position="48"/>
        <end position="129"/>
    </location>
</feature>
<dbReference type="GO" id="GO:0005886">
    <property type="term" value="C:plasma membrane"/>
    <property type="evidence" value="ECO:0007669"/>
    <property type="project" value="UniProtKB-SubCell"/>
</dbReference>
<evidence type="ECO:0000256" key="4">
    <source>
        <dbReference type="ARBA" id="ARBA00022989"/>
    </source>
</evidence>
<evidence type="ECO:0000256" key="1">
    <source>
        <dbReference type="ARBA" id="ARBA00004236"/>
    </source>
</evidence>
<dbReference type="EMBL" id="NOKA02000017">
    <property type="protein sequence ID" value="RDY31323.1"/>
    <property type="molecule type" value="Genomic_DNA"/>
</dbReference>
<name>A0A371JF08_9FIRM</name>
<keyword evidence="3 6" id="KW-0812">Transmembrane</keyword>
<keyword evidence="7" id="KW-0732">Signal</keyword>
<sequence length="246" mass="27497">MLNMKKLLMILCMITSILSMTAVANASSETQSYNGYTEDDFKSNSESLYTSISGFTDDELKQYMESDDAIISEAVKSWSEIKDDLGDYVEIGDFSINENKGTITTVLKVNYSKRDLILTVVYDENLSVTSITTDKEYTIGETMKKAGLNTIMGMGTVFVILILISTLISLFSYINKWEEKMKNKKKVNQLETTTVSRNPVIEEKVEELVDDLEVVAAISAALAASMNTSIDGFVVRSIKRRTTKTR</sequence>
<keyword evidence="10" id="KW-1185">Reference proteome</keyword>
<proteinExistence type="predicted"/>
<keyword evidence="2" id="KW-1003">Cell membrane</keyword>
<dbReference type="Pfam" id="PF04277">
    <property type="entry name" value="OAD_gamma"/>
    <property type="match status" value="1"/>
</dbReference>
<evidence type="ECO:0000256" key="5">
    <source>
        <dbReference type="ARBA" id="ARBA00023136"/>
    </source>
</evidence>
<protein>
    <submittedName>
        <fullName evidence="9">DUF3887 domain-containing protein</fullName>
    </submittedName>
</protein>
<organism evidence="9 10">
    <name type="scientific">Lachnotalea glycerini</name>
    <dbReference type="NCBI Taxonomy" id="1763509"/>
    <lineage>
        <taxon>Bacteria</taxon>
        <taxon>Bacillati</taxon>
        <taxon>Bacillota</taxon>
        <taxon>Clostridia</taxon>
        <taxon>Lachnospirales</taxon>
        <taxon>Lachnospiraceae</taxon>
        <taxon>Lachnotalea</taxon>
    </lineage>
</organism>
<dbReference type="Pfam" id="PF13026">
    <property type="entry name" value="DUF3887"/>
    <property type="match status" value="1"/>
</dbReference>
<dbReference type="AlphaFoldDB" id="A0A371JF08"/>
<reference evidence="9 10" key="1">
    <citation type="journal article" date="2017" name="Genome Announc.">
        <title>Draft Genome Sequence of a Sporulating and Motile Strain of Lachnotalea glycerini Isolated from Water in Quebec City, Canada.</title>
        <authorList>
            <person name="Maheux A.F."/>
            <person name="Boudreau D.K."/>
            <person name="Berube E."/>
            <person name="Boissinot M."/>
            <person name="Raymond F."/>
            <person name="Brodeur S."/>
            <person name="Corbeil J."/>
            <person name="Isabel S."/>
            <person name="Omar R.F."/>
            <person name="Bergeron M.G."/>
        </authorList>
    </citation>
    <scope>NUCLEOTIDE SEQUENCE [LARGE SCALE GENOMIC DNA]</scope>
    <source>
        <strain evidence="9 10">CCRI-19302</strain>
    </source>
</reference>
<dbReference type="InterPro" id="IPR024981">
    <property type="entry name" value="DUF3887"/>
</dbReference>
<feature type="signal peptide" evidence="7">
    <location>
        <begin position="1"/>
        <end position="24"/>
    </location>
</feature>
<dbReference type="Proteomes" id="UP000216411">
    <property type="component" value="Unassembled WGS sequence"/>
</dbReference>
<dbReference type="OrthoDB" id="1912660at2"/>
<dbReference type="InterPro" id="IPR005899">
    <property type="entry name" value="Na_pump_deCOase"/>
</dbReference>
<keyword evidence="5 6" id="KW-0472">Membrane</keyword>
<feature type="chain" id="PRO_5039354786" evidence="7">
    <location>
        <begin position="25"/>
        <end position="246"/>
    </location>
</feature>
<comment type="caution">
    <text evidence="9">The sequence shown here is derived from an EMBL/GenBank/DDBJ whole genome shotgun (WGS) entry which is preliminary data.</text>
</comment>
<gene>
    <name evidence="9" type="ORF">CG710_009995</name>
</gene>
<dbReference type="GO" id="GO:0015081">
    <property type="term" value="F:sodium ion transmembrane transporter activity"/>
    <property type="evidence" value="ECO:0007669"/>
    <property type="project" value="InterPro"/>
</dbReference>
<evidence type="ECO:0000256" key="6">
    <source>
        <dbReference type="SAM" id="Phobius"/>
    </source>
</evidence>
<evidence type="ECO:0000313" key="9">
    <source>
        <dbReference type="EMBL" id="RDY31323.1"/>
    </source>
</evidence>